<comment type="caution">
    <text evidence="1">The sequence shown here is derived from an EMBL/GenBank/DDBJ whole genome shotgun (WGS) entry which is preliminary data.</text>
</comment>
<gene>
    <name evidence="1" type="ORF">ACOLOM_LOCUS4779</name>
</gene>
<sequence length="497" mass="55251">MTTTKSDFLNGQGDYALNETDTSEDGFLSTPNGFCRRSNSSTSSREYDSDSNSKSSDWPEYDSGSTSEVESEYSSYNVKKTRHQENQLNSSSSSESDSDTSRGSSTITDDSFSTIIGDTSQDEDVRTNEDEQYDSLDEYSSWMPDVSSGQPGMGHRLRALVIPEGGRPKHPKCLIKDMEILGRTVVKNKKRLRFAKNIACQLKINTDRQDSGDKGIDGDVLLRSRSNSDQNHKSRIIAKKRLRNALTFVPLTSEKRHSTATELHKLFYENYPISKVNFDDIFKPEDWGRNESTSRNVIVMHDTNTELSEKSFNQIKNSNGIIPRKIVVVNKSPLSSGKNSINLNRHGSSLSKSSTMTNGNKAISNELNVKVITNNNVTPTKSPSTTSMSTICSKRPASPTCKELSSSDESLPSPTRKITTPNRNLSLREIVDYAPKIVTTPNKSVGTVDHDEDFNIVSLLPRNLIPCINFGTLAFREGTIDPKRGQVKRGRVFSVVK</sequence>
<proteinExistence type="predicted"/>
<name>A0ACA9LU08_9GLOM</name>
<reference evidence="1" key="1">
    <citation type="submission" date="2021-06" db="EMBL/GenBank/DDBJ databases">
        <authorList>
            <person name="Kallberg Y."/>
            <person name="Tangrot J."/>
            <person name="Rosling A."/>
        </authorList>
    </citation>
    <scope>NUCLEOTIDE SEQUENCE</scope>
    <source>
        <strain evidence="1">CL356</strain>
    </source>
</reference>
<keyword evidence="2" id="KW-1185">Reference proteome</keyword>
<organism evidence="1 2">
    <name type="scientific">Acaulospora colombiana</name>
    <dbReference type="NCBI Taxonomy" id="27376"/>
    <lineage>
        <taxon>Eukaryota</taxon>
        <taxon>Fungi</taxon>
        <taxon>Fungi incertae sedis</taxon>
        <taxon>Mucoromycota</taxon>
        <taxon>Glomeromycotina</taxon>
        <taxon>Glomeromycetes</taxon>
        <taxon>Diversisporales</taxon>
        <taxon>Acaulosporaceae</taxon>
        <taxon>Acaulospora</taxon>
    </lineage>
</organism>
<dbReference type="Proteomes" id="UP000789525">
    <property type="component" value="Unassembled WGS sequence"/>
</dbReference>
<protein>
    <submittedName>
        <fullName evidence="1">1152_t:CDS:1</fullName>
    </submittedName>
</protein>
<evidence type="ECO:0000313" key="2">
    <source>
        <dbReference type="Proteomes" id="UP000789525"/>
    </source>
</evidence>
<evidence type="ECO:0000313" key="1">
    <source>
        <dbReference type="EMBL" id="CAG8549122.1"/>
    </source>
</evidence>
<accession>A0ACA9LU08</accession>
<dbReference type="EMBL" id="CAJVPT010008177">
    <property type="protein sequence ID" value="CAG8549122.1"/>
    <property type="molecule type" value="Genomic_DNA"/>
</dbReference>